<sequence>DSISRDGSGTVPNKTRPESILRNTNTISTDSNIVTEPNVTSNTTQAITQDPIKICYDRFEKPHKKLDGALAILYDLNNIKNFRDIEEEILSRTLPKQWRKIKLGCICYQVSNTTKADHYDLKSDEAISAFISEVKYKKSLQLCVYQENEFTRANKRIRTLETESDTINTLNSIKKKIYENLPSCDIHIQGCLISGDGRHLKLDGDLITLWARAILTKMQGVDEQTPPNIPSFDKSKYRYPVSRRSSDEANMLPLRSITLNTKKKSPLKSNVHITKNMTFQDLLNYVFPNGPPTGKRDLPHL</sequence>
<evidence type="ECO:0000313" key="2">
    <source>
        <dbReference type="Proteomes" id="UP000789366"/>
    </source>
</evidence>
<evidence type="ECO:0000313" key="1">
    <source>
        <dbReference type="EMBL" id="CAG8497173.1"/>
    </source>
</evidence>
<feature type="non-terminal residue" evidence="1">
    <location>
        <position position="1"/>
    </location>
</feature>
<proteinExistence type="predicted"/>
<accession>A0ACA9KWA5</accession>
<gene>
    <name evidence="1" type="ORF">SPELUC_LOCUS2835</name>
</gene>
<reference evidence="1" key="1">
    <citation type="submission" date="2021-06" db="EMBL/GenBank/DDBJ databases">
        <authorList>
            <person name="Kallberg Y."/>
            <person name="Tangrot J."/>
            <person name="Rosling A."/>
        </authorList>
    </citation>
    <scope>NUCLEOTIDE SEQUENCE</scope>
    <source>
        <strain evidence="1">28 12/20/2015</strain>
    </source>
</reference>
<name>A0ACA9KWA5_9GLOM</name>
<dbReference type="EMBL" id="CAJVPW010002023">
    <property type="protein sequence ID" value="CAG8497173.1"/>
    <property type="molecule type" value="Genomic_DNA"/>
</dbReference>
<dbReference type="Proteomes" id="UP000789366">
    <property type="component" value="Unassembled WGS sequence"/>
</dbReference>
<protein>
    <submittedName>
        <fullName evidence="1">4875_t:CDS:1</fullName>
    </submittedName>
</protein>
<comment type="caution">
    <text evidence="1">The sequence shown here is derived from an EMBL/GenBank/DDBJ whole genome shotgun (WGS) entry which is preliminary data.</text>
</comment>
<organism evidence="1 2">
    <name type="scientific">Cetraspora pellucida</name>
    <dbReference type="NCBI Taxonomy" id="1433469"/>
    <lineage>
        <taxon>Eukaryota</taxon>
        <taxon>Fungi</taxon>
        <taxon>Fungi incertae sedis</taxon>
        <taxon>Mucoromycota</taxon>
        <taxon>Glomeromycotina</taxon>
        <taxon>Glomeromycetes</taxon>
        <taxon>Diversisporales</taxon>
        <taxon>Gigasporaceae</taxon>
        <taxon>Cetraspora</taxon>
    </lineage>
</organism>
<keyword evidence="2" id="KW-1185">Reference proteome</keyword>